<dbReference type="Proteomes" id="UP000199600">
    <property type="component" value="Unassembled WGS sequence"/>
</dbReference>
<evidence type="ECO:0000313" key="7">
    <source>
        <dbReference type="Proteomes" id="UP000199600"/>
    </source>
</evidence>
<evidence type="ECO:0000313" key="6">
    <source>
        <dbReference type="EMBL" id="SBT10795.1"/>
    </source>
</evidence>
<dbReference type="EMBL" id="FLQY01000373">
    <property type="protein sequence ID" value="SBT10795.1"/>
    <property type="molecule type" value="Genomic_DNA"/>
</dbReference>
<feature type="transmembrane region" description="Helical" evidence="5">
    <location>
        <begin position="41"/>
        <end position="60"/>
    </location>
</feature>
<protein>
    <submittedName>
        <fullName evidence="6">Putative Membrane protein</fullName>
    </submittedName>
</protein>
<organism evidence="6 7">
    <name type="scientific">Candidatus Propionivibrio aalborgensis</name>
    <dbReference type="NCBI Taxonomy" id="1860101"/>
    <lineage>
        <taxon>Bacteria</taxon>
        <taxon>Pseudomonadati</taxon>
        <taxon>Pseudomonadota</taxon>
        <taxon>Betaproteobacteria</taxon>
        <taxon>Rhodocyclales</taxon>
        <taxon>Rhodocyclaceae</taxon>
        <taxon>Propionivibrio</taxon>
    </lineage>
</organism>
<keyword evidence="4 5" id="KW-0472">Membrane</keyword>
<evidence type="ECO:0000256" key="1">
    <source>
        <dbReference type="ARBA" id="ARBA00004127"/>
    </source>
</evidence>
<feature type="transmembrane region" description="Helical" evidence="5">
    <location>
        <begin position="119"/>
        <end position="143"/>
    </location>
</feature>
<gene>
    <name evidence="6" type="ORF">PROAA_70004</name>
</gene>
<evidence type="ECO:0000256" key="5">
    <source>
        <dbReference type="SAM" id="Phobius"/>
    </source>
</evidence>
<feature type="transmembrane region" description="Helical" evidence="5">
    <location>
        <begin position="67"/>
        <end position="88"/>
    </location>
</feature>
<proteinExistence type="predicted"/>
<evidence type="ECO:0000256" key="4">
    <source>
        <dbReference type="ARBA" id="ARBA00023136"/>
    </source>
</evidence>
<dbReference type="GO" id="GO:0016740">
    <property type="term" value="F:transferase activity"/>
    <property type="evidence" value="ECO:0007669"/>
    <property type="project" value="UniProtKB-ARBA"/>
</dbReference>
<keyword evidence="3 5" id="KW-1133">Transmembrane helix</keyword>
<dbReference type="Gene3D" id="1.20.120.1630">
    <property type="match status" value="1"/>
</dbReference>
<keyword evidence="2 5" id="KW-0812">Transmembrane</keyword>
<dbReference type="PANTHER" id="PTHR12714">
    <property type="entry name" value="PROTEIN-S ISOPRENYLCYSTEINE O-METHYLTRANSFERASE"/>
    <property type="match status" value="1"/>
</dbReference>
<sequence>MHARTSGGVGGRRRKRPFLFRLCIGLDRVSALELKVPPVAVVLVFGVAMWLVSVNVPSLAIGSPWRIVVAAALAGAGLVISMIAVVAFRKARTTVNPTRPGTTSALVTSGVYGLSRNPMYVGILLALTGWAVFLSHTLVFAFLPAYVAYMNRFQISPEERALSVNFGSEFVAYKQSVRRWL</sequence>
<dbReference type="PANTHER" id="PTHR12714:SF24">
    <property type="entry name" value="SLR1182 PROTEIN"/>
    <property type="match status" value="1"/>
</dbReference>
<reference evidence="6 7" key="1">
    <citation type="submission" date="2016-06" db="EMBL/GenBank/DDBJ databases">
        <authorList>
            <person name="Kjaerup R.B."/>
            <person name="Dalgaard T.S."/>
            <person name="Juul-Madsen H.R."/>
        </authorList>
    </citation>
    <scope>NUCLEOTIDE SEQUENCE [LARGE SCALE GENOMIC DNA]</scope>
    <source>
        <strain evidence="6">2</strain>
    </source>
</reference>
<name>A0A1A8Y0X9_9RHOO</name>
<comment type="subcellular location">
    <subcellularLocation>
        <location evidence="1">Endomembrane system</location>
        <topology evidence="1">Multi-pass membrane protein</topology>
    </subcellularLocation>
</comment>
<dbReference type="GO" id="GO:0012505">
    <property type="term" value="C:endomembrane system"/>
    <property type="evidence" value="ECO:0007669"/>
    <property type="project" value="UniProtKB-SubCell"/>
</dbReference>
<dbReference type="Pfam" id="PF04191">
    <property type="entry name" value="PEMT"/>
    <property type="match status" value="1"/>
</dbReference>
<dbReference type="AlphaFoldDB" id="A0A1A8Y0X9"/>
<keyword evidence="7" id="KW-1185">Reference proteome</keyword>
<accession>A0A1A8Y0X9</accession>
<evidence type="ECO:0000256" key="3">
    <source>
        <dbReference type="ARBA" id="ARBA00022989"/>
    </source>
</evidence>
<dbReference type="InterPro" id="IPR007318">
    <property type="entry name" value="Phopholipid_MeTrfase"/>
</dbReference>
<evidence type="ECO:0000256" key="2">
    <source>
        <dbReference type="ARBA" id="ARBA00022692"/>
    </source>
</evidence>